<feature type="compositionally biased region" description="Basic and acidic residues" evidence="1">
    <location>
        <begin position="87"/>
        <end position="98"/>
    </location>
</feature>
<comment type="caution">
    <text evidence="2">The sequence shown here is derived from an EMBL/GenBank/DDBJ whole genome shotgun (WGS) entry which is preliminary data.</text>
</comment>
<keyword evidence="3" id="KW-1185">Reference proteome</keyword>
<dbReference type="RefSeq" id="WP_263253732.1">
    <property type="nucleotide sequence ID" value="NZ_BAABLT010000006.1"/>
</dbReference>
<name>A0ABW3FWB9_9PSEU</name>
<gene>
    <name evidence="2" type="ORF">ACFQ16_12860</name>
</gene>
<feature type="compositionally biased region" description="Acidic residues" evidence="1">
    <location>
        <begin position="118"/>
        <end position="128"/>
    </location>
</feature>
<reference evidence="3" key="1">
    <citation type="journal article" date="2019" name="Int. J. Syst. Evol. Microbiol.">
        <title>The Global Catalogue of Microorganisms (GCM) 10K type strain sequencing project: providing services to taxonomists for standard genome sequencing and annotation.</title>
        <authorList>
            <consortium name="The Broad Institute Genomics Platform"/>
            <consortium name="The Broad Institute Genome Sequencing Center for Infectious Disease"/>
            <person name="Wu L."/>
            <person name="Ma J."/>
        </authorList>
    </citation>
    <scope>NUCLEOTIDE SEQUENCE [LARGE SCALE GENOMIC DNA]</scope>
    <source>
        <strain evidence="3">CCUG 56401</strain>
    </source>
</reference>
<dbReference type="Proteomes" id="UP001597018">
    <property type="component" value="Unassembled WGS sequence"/>
</dbReference>
<organism evidence="2 3">
    <name type="scientific">Saccharopolyspora rosea</name>
    <dbReference type="NCBI Taxonomy" id="524884"/>
    <lineage>
        <taxon>Bacteria</taxon>
        <taxon>Bacillati</taxon>
        <taxon>Actinomycetota</taxon>
        <taxon>Actinomycetes</taxon>
        <taxon>Pseudonocardiales</taxon>
        <taxon>Pseudonocardiaceae</taxon>
        <taxon>Saccharopolyspora</taxon>
    </lineage>
</organism>
<feature type="region of interest" description="Disordered" evidence="1">
    <location>
        <begin position="87"/>
        <end position="174"/>
    </location>
</feature>
<proteinExistence type="predicted"/>
<accession>A0ABW3FWB9</accession>
<sequence length="174" mass="18377">MTSAPRIATAVALGYLLGRSRKMKLAIAVGGLLVGRRITTDPVELLRQANKALAASPELNRLLGEARSHLTDAAKAAVTAAAANKIDELGESLTERAGRIRSGRGGAGAVPEQRAQDQDQEQEQEQEQTEPSRSESTASSGGDCSGRNRRPARRSTSTGEPGRRSTRTRGSSDT</sequence>
<evidence type="ECO:0008006" key="4">
    <source>
        <dbReference type="Google" id="ProtNLM"/>
    </source>
</evidence>
<protein>
    <recommendedName>
        <fullName evidence="4">DNA primase</fullName>
    </recommendedName>
</protein>
<evidence type="ECO:0000313" key="3">
    <source>
        <dbReference type="Proteomes" id="UP001597018"/>
    </source>
</evidence>
<dbReference type="EMBL" id="JBHTIW010000008">
    <property type="protein sequence ID" value="MFD0920637.1"/>
    <property type="molecule type" value="Genomic_DNA"/>
</dbReference>
<evidence type="ECO:0000256" key="1">
    <source>
        <dbReference type="SAM" id="MobiDB-lite"/>
    </source>
</evidence>
<evidence type="ECO:0000313" key="2">
    <source>
        <dbReference type="EMBL" id="MFD0920637.1"/>
    </source>
</evidence>